<feature type="domain" description="HRDC" evidence="11">
    <location>
        <begin position="661"/>
        <end position="735"/>
    </location>
</feature>
<evidence type="ECO:0000256" key="6">
    <source>
        <dbReference type="ARBA" id="ARBA00023235"/>
    </source>
</evidence>
<dbReference type="Pfam" id="PF13361">
    <property type="entry name" value="UvrD_C"/>
    <property type="match status" value="2"/>
</dbReference>
<dbReference type="Gene3D" id="1.10.150.80">
    <property type="entry name" value="HRDC domain"/>
    <property type="match status" value="1"/>
</dbReference>
<dbReference type="AlphaFoldDB" id="G4CYY4"/>
<accession>G4CYY4</accession>
<evidence type="ECO:0000256" key="10">
    <source>
        <dbReference type="PROSITE-ProRule" id="PRU00560"/>
    </source>
</evidence>
<comment type="catalytic activity">
    <reaction evidence="7">
        <text>Couples ATP hydrolysis with the unwinding of duplex DNA by translocating in the 3'-5' direction.</text>
        <dbReference type="EC" id="5.6.2.4"/>
    </reaction>
</comment>
<dbReference type="GO" id="GO:0016887">
    <property type="term" value="F:ATP hydrolysis activity"/>
    <property type="evidence" value="ECO:0007669"/>
    <property type="project" value="RHEA"/>
</dbReference>
<evidence type="ECO:0000313" key="15">
    <source>
        <dbReference type="Proteomes" id="UP000005332"/>
    </source>
</evidence>
<dbReference type="EMBL" id="AGBA01000015">
    <property type="protein sequence ID" value="EGY76703.1"/>
    <property type="molecule type" value="Genomic_DNA"/>
</dbReference>
<dbReference type="GO" id="GO:0000725">
    <property type="term" value="P:recombinational repair"/>
    <property type="evidence" value="ECO:0007669"/>
    <property type="project" value="TreeGrafter"/>
</dbReference>
<dbReference type="HOGENOM" id="CLU_004585_5_6_11"/>
<dbReference type="GO" id="GO:0003677">
    <property type="term" value="F:DNA binding"/>
    <property type="evidence" value="ECO:0007669"/>
    <property type="project" value="InterPro"/>
</dbReference>
<evidence type="ECO:0000256" key="1">
    <source>
        <dbReference type="ARBA" id="ARBA00009922"/>
    </source>
</evidence>
<keyword evidence="5 10" id="KW-0067">ATP-binding</keyword>
<dbReference type="InterPro" id="IPR000212">
    <property type="entry name" value="DNA_helicase_UvrD/REP"/>
</dbReference>
<dbReference type="PANTHER" id="PTHR11070:SF69">
    <property type="entry name" value="ATP-DEPENDENT DNA HELICASE UVRD2"/>
    <property type="match status" value="1"/>
</dbReference>
<dbReference type="GO" id="GO:0043138">
    <property type="term" value="F:3'-5' DNA helicase activity"/>
    <property type="evidence" value="ECO:0007669"/>
    <property type="project" value="UniProtKB-EC"/>
</dbReference>
<name>G4CYY4_9ACTN</name>
<feature type="domain" description="UvrD-like helicase ATP-binding" evidence="12">
    <location>
        <begin position="57"/>
        <end position="338"/>
    </location>
</feature>
<dbReference type="InterPro" id="IPR002121">
    <property type="entry name" value="HRDC_dom"/>
</dbReference>
<protein>
    <recommendedName>
        <fullName evidence="8">DNA 3'-5' helicase</fullName>
        <ecNumber evidence="8">5.6.2.4</ecNumber>
    </recommendedName>
</protein>
<comment type="similarity">
    <text evidence="1">Belongs to the helicase family. UvrD subfamily.</text>
</comment>
<dbReference type="Gene3D" id="1.10.10.160">
    <property type="match status" value="1"/>
</dbReference>
<organism evidence="14 15">
    <name type="scientific">Cutibacterium avidum ATCC 25577</name>
    <dbReference type="NCBI Taxonomy" id="997355"/>
    <lineage>
        <taxon>Bacteria</taxon>
        <taxon>Bacillati</taxon>
        <taxon>Actinomycetota</taxon>
        <taxon>Actinomycetes</taxon>
        <taxon>Propionibacteriales</taxon>
        <taxon>Propionibacteriaceae</taxon>
        <taxon>Cutibacterium</taxon>
    </lineage>
</organism>
<dbReference type="Gene3D" id="1.10.486.10">
    <property type="entry name" value="PCRA, domain 4"/>
    <property type="match status" value="1"/>
</dbReference>
<dbReference type="GO" id="GO:0005524">
    <property type="term" value="F:ATP binding"/>
    <property type="evidence" value="ECO:0007669"/>
    <property type="project" value="UniProtKB-UniRule"/>
</dbReference>
<dbReference type="InterPro" id="IPR014017">
    <property type="entry name" value="DNA_helicase_UvrD-like_C"/>
</dbReference>
<evidence type="ECO:0000256" key="8">
    <source>
        <dbReference type="ARBA" id="ARBA00034808"/>
    </source>
</evidence>
<evidence type="ECO:0000256" key="2">
    <source>
        <dbReference type="ARBA" id="ARBA00022741"/>
    </source>
</evidence>
<evidence type="ECO:0000256" key="4">
    <source>
        <dbReference type="ARBA" id="ARBA00022806"/>
    </source>
</evidence>
<evidence type="ECO:0000256" key="5">
    <source>
        <dbReference type="ARBA" id="ARBA00022840"/>
    </source>
</evidence>
<keyword evidence="15" id="KW-1185">Reference proteome</keyword>
<feature type="binding site" evidence="10">
    <location>
        <begin position="78"/>
        <end position="85"/>
    </location>
    <ligand>
        <name>ATP</name>
        <dbReference type="ChEBI" id="CHEBI:30616"/>
    </ligand>
</feature>
<comment type="caution">
    <text evidence="14">The sequence shown here is derived from an EMBL/GenBank/DDBJ whole genome shotgun (WGS) entry which is preliminary data.</text>
</comment>
<comment type="catalytic activity">
    <reaction evidence="9">
        <text>ATP + H2O = ADP + phosphate + H(+)</text>
        <dbReference type="Rhea" id="RHEA:13065"/>
        <dbReference type="ChEBI" id="CHEBI:15377"/>
        <dbReference type="ChEBI" id="CHEBI:15378"/>
        <dbReference type="ChEBI" id="CHEBI:30616"/>
        <dbReference type="ChEBI" id="CHEBI:43474"/>
        <dbReference type="ChEBI" id="CHEBI:456216"/>
        <dbReference type="EC" id="5.6.2.4"/>
    </reaction>
</comment>
<evidence type="ECO:0000313" key="14">
    <source>
        <dbReference type="EMBL" id="EGY76703.1"/>
    </source>
</evidence>
<dbReference type="PATRIC" id="fig|997355.3.peg.1630"/>
<gene>
    <name evidence="14" type="primary">uvrD</name>
    <name evidence="14" type="ORF">HMPREF9153_1656</name>
</gene>
<dbReference type="Gene3D" id="3.40.50.300">
    <property type="entry name" value="P-loop containing nucleotide triphosphate hydrolases"/>
    <property type="match status" value="3"/>
</dbReference>
<dbReference type="GO" id="GO:0033202">
    <property type="term" value="C:DNA helicase complex"/>
    <property type="evidence" value="ECO:0007669"/>
    <property type="project" value="TreeGrafter"/>
</dbReference>
<dbReference type="PROSITE" id="PS51198">
    <property type="entry name" value="UVRD_HELICASE_ATP_BIND"/>
    <property type="match status" value="1"/>
</dbReference>
<keyword evidence="4 10" id="KW-0347">Helicase</keyword>
<evidence type="ECO:0000256" key="9">
    <source>
        <dbReference type="ARBA" id="ARBA00048988"/>
    </source>
</evidence>
<evidence type="ECO:0000259" key="13">
    <source>
        <dbReference type="PROSITE" id="PS51217"/>
    </source>
</evidence>
<proteinExistence type="inferred from homology"/>
<keyword evidence="3 10" id="KW-0378">Hydrolase</keyword>
<dbReference type="Pfam" id="PF00580">
    <property type="entry name" value="UvrD-helicase"/>
    <property type="match status" value="1"/>
</dbReference>
<dbReference type="SMART" id="SM00341">
    <property type="entry name" value="HRDC"/>
    <property type="match status" value="1"/>
</dbReference>
<evidence type="ECO:0000259" key="12">
    <source>
        <dbReference type="PROSITE" id="PS51198"/>
    </source>
</evidence>
<dbReference type="InterPro" id="IPR014016">
    <property type="entry name" value="UvrD-like_ATP-bd"/>
</dbReference>
<evidence type="ECO:0000256" key="7">
    <source>
        <dbReference type="ARBA" id="ARBA00034617"/>
    </source>
</evidence>
<sequence>MLETELVSQSRAAVGQVSVQSVAQERNIAAEHAVAELSVRAPMVIAVRTQSADAILAALDPEQVKVAKTFDVPVCVIAGAGTGKTRAVTHRIAYGAATGKLDPRRTLAVTFTTKAAGTMKGRLADLGVVGVQARTIHSAALRQIKFFWPRAYNCELPPVSDSRFSMVAEAARRIGLGNDKALVRDLSAEISWAKVSNVPNEQYAALARTEGRVVAGVSATDVGRVLAGYEAVKRERCVIDLDDILLCAVGMMVQHRDITEEIRSRYQHFVVDEYQDVSPLQHRLLELWFGDRNDVCVVGDPHQAIHSYAGARADYLMNFVADHPGAKRIDLVRNYRSTPEIIRLANEVLVNRMTPDEAPEHGRGVTLVSRGRSGSEPVYQALGDDSSEASAIAMWVESRHSAGIPWSEIAVLYRINSQASHLEAAFAERSIPYLVKGSERFYERREVRRTLDALVRIVADEPGADALPAFDRLLVSQGWTTAAPQGEGEVRQRWESLQALRDLAASAVEEGTATLADLATVFSRRAATQEAPVGDGVTLATLHASKGLEWDVVALYGMSDAMVPFIMAETPVEIASERRLLHVGVTRARRDLWVSYSWSGSDRDRQGISRFLRGLPGTGNASTKPPRHRKRRATVAVCSVCGEALTAARDRKLGHHIACEVGVDPTLVERLREWRSKRAESDRVPAFVILTDATLLSVAEKRPDSVEGLLQVPGIGRRKADHYAADLIKVLHDAS</sequence>
<dbReference type="EC" id="5.6.2.4" evidence="8"/>
<dbReference type="GO" id="GO:0005829">
    <property type="term" value="C:cytosol"/>
    <property type="evidence" value="ECO:0007669"/>
    <property type="project" value="TreeGrafter"/>
</dbReference>
<reference evidence="14 15" key="1">
    <citation type="submission" date="2011-06" db="EMBL/GenBank/DDBJ databases">
        <authorList>
            <person name="Muzny D."/>
            <person name="Qin X."/>
            <person name="Deng J."/>
            <person name="Jiang H."/>
            <person name="Liu Y."/>
            <person name="Qu J."/>
            <person name="Song X.-Z."/>
            <person name="Zhang L."/>
            <person name="Thornton R."/>
            <person name="Coyle M."/>
            <person name="Francisco L."/>
            <person name="Jackson L."/>
            <person name="Javaid M."/>
            <person name="Korchina V."/>
            <person name="Kovar C."/>
            <person name="Mata R."/>
            <person name="Mathew T."/>
            <person name="Ngo R."/>
            <person name="Nguyen L."/>
            <person name="Nguyen N."/>
            <person name="Okwuonu G."/>
            <person name="Ongeri F."/>
            <person name="Pham C."/>
            <person name="Simmons D."/>
            <person name="Wilczek-Boney K."/>
            <person name="Hale W."/>
            <person name="Jakkamsetti A."/>
            <person name="Pham P."/>
            <person name="Ruth R."/>
            <person name="San Lucas F."/>
            <person name="Warren J."/>
            <person name="Zhang J."/>
            <person name="Zhao Z."/>
            <person name="Zhou C."/>
            <person name="Zhu D."/>
            <person name="Lee S."/>
            <person name="Bess C."/>
            <person name="Blankenburg K."/>
            <person name="Forbes L."/>
            <person name="Fu Q."/>
            <person name="Gubbala S."/>
            <person name="Hirani K."/>
            <person name="Jayaseelan J.C."/>
            <person name="Lara F."/>
            <person name="Munidasa M."/>
            <person name="Palculict T."/>
            <person name="Patil S."/>
            <person name="Pu L.-L."/>
            <person name="Saada N."/>
            <person name="Tang L."/>
            <person name="Weissenberger G."/>
            <person name="Zhu Y."/>
            <person name="Hemphill L."/>
            <person name="Shang Y."/>
            <person name="Youmans B."/>
            <person name="Ayvaz T."/>
            <person name="Ross M."/>
            <person name="Santibanez J."/>
            <person name="Aqrawi P."/>
            <person name="Gross S."/>
            <person name="Joshi V."/>
            <person name="Fowler G."/>
            <person name="Nazareth L."/>
            <person name="Reid J."/>
            <person name="Worley K."/>
            <person name="Petrosino J."/>
            <person name="Highlander S."/>
            <person name="Gibbs R."/>
        </authorList>
    </citation>
    <scope>NUCLEOTIDE SEQUENCE [LARGE SCALE GENOMIC DNA]</scope>
    <source>
        <strain evidence="14 15">ATCC 25577</strain>
    </source>
</reference>
<dbReference type="PROSITE" id="PS51217">
    <property type="entry name" value="UVRD_HELICASE_CTER"/>
    <property type="match status" value="1"/>
</dbReference>
<evidence type="ECO:0000259" key="11">
    <source>
        <dbReference type="PROSITE" id="PS50967"/>
    </source>
</evidence>
<feature type="domain" description="UvrD-like helicase C-terminal" evidence="13">
    <location>
        <begin position="346"/>
        <end position="590"/>
    </location>
</feature>
<dbReference type="SUPFAM" id="SSF47819">
    <property type="entry name" value="HRDC-like"/>
    <property type="match status" value="1"/>
</dbReference>
<dbReference type="InterPro" id="IPR027417">
    <property type="entry name" value="P-loop_NTPase"/>
</dbReference>
<dbReference type="InterPro" id="IPR044876">
    <property type="entry name" value="HRDC_dom_sf"/>
</dbReference>
<dbReference type="SUPFAM" id="SSF52540">
    <property type="entry name" value="P-loop containing nucleoside triphosphate hydrolases"/>
    <property type="match status" value="1"/>
</dbReference>
<evidence type="ECO:0000256" key="3">
    <source>
        <dbReference type="ARBA" id="ARBA00022801"/>
    </source>
</evidence>
<dbReference type="PANTHER" id="PTHR11070">
    <property type="entry name" value="UVRD / RECB / PCRA DNA HELICASE FAMILY MEMBER"/>
    <property type="match status" value="1"/>
</dbReference>
<dbReference type="CDD" id="cd17932">
    <property type="entry name" value="DEXQc_UvrD"/>
    <property type="match status" value="1"/>
</dbReference>
<dbReference type="Pfam" id="PF00570">
    <property type="entry name" value="HRDC"/>
    <property type="match status" value="1"/>
</dbReference>
<keyword evidence="6" id="KW-0413">Isomerase</keyword>
<dbReference type="PROSITE" id="PS50967">
    <property type="entry name" value="HRDC"/>
    <property type="match status" value="1"/>
</dbReference>
<keyword evidence="2 10" id="KW-0547">Nucleotide-binding</keyword>
<dbReference type="InterPro" id="IPR013986">
    <property type="entry name" value="DExx_box_DNA_helicase_dom_sf"/>
</dbReference>
<dbReference type="Proteomes" id="UP000005332">
    <property type="component" value="Unassembled WGS sequence"/>
</dbReference>
<dbReference type="InterPro" id="IPR010997">
    <property type="entry name" value="HRDC-like_sf"/>
</dbReference>